<evidence type="ECO:0000256" key="1">
    <source>
        <dbReference type="SAM" id="MobiDB-lite"/>
    </source>
</evidence>
<accession>A0ABN8BBL9</accession>
<dbReference type="PANTHER" id="PTHR16057">
    <property type="entry name" value="WINS1, 2 PROTEIN"/>
    <property type="match status" value="1"/>
</dbReference>
<dbReference type="InterPro" id="IPR029415">
    <property type="entry name" value="Lines_C"/>
</dbReference>
<gene>
    <name evidence="4" type="ORF">CHILSU_LOCUS7027</name>
</gene>
<reference evidence="4" key="1">
    <citation type="submission" date="2021-12" db="EMBL/GenBank/DDBJ databases">
        <authorList>
            <person name="King R."/>
        </authorList>
    </citation>
    <scope>NUCLEOTIDE SEQUENCE</scope>
</reference>
<evidence type="ECO:0008006" key="6">
    <source>
        <dbReference type="Google" id="ProtNLM"/>
    </source>
</evidence>
<dbReference type="PANTHER" id="PTHR16057:SF1">
    <property type="entry name" value="PROTEIN LINES HOMOLOG 1"/>
    <property type="match status" value="1"/>
</dbReference>
<dbReference type="EMBL" id="OU963918">
    <property type="protein sequence ID" value="CAH0403742.1"/>
    <property type="molecule type" value="Genomic_DNA"/>
</dbReference>
<organism evidence="4 5">
    <name type="scientific">Chilo suppressalis</name>
    <name type="common">Asiatic rice borer moth</name>
    <dbReference type="NCBI Taxonomy" id="168631"/>
    <lineage>
        <taxon>Eukaryota</taxon>
        <taxon>Metazoa</taxon>
        <taxon>Ecdysozoa</taxon>
        <taxon>Arthropoda</taxon>
        <taxon>Hexapoda</taxon>
        <taxon>Insecta</taxon>
        <taxon>Pterygota</taxon>
        <taxon>Neoptera</taxon>
        <taxon>Endopterygota</taxon>
        <taxon>Lepidoptera</taxon>
        <taxon>Glossata</taxon>
        <taxon>Ditrysia</taxon>
        <taxon>Pyraloidea</taxon>
        <taxon>Crambidae</taxon>
        <taxon>Crambinae</taxon>
        <taxon>Chilo</taxon>
    </lineage>
</organism>
<dbReference type="Proteomes" id="UP001153292">
    <property type="component" value="Chromosome 25"/>
</dbReference>
<feature type="compositionally biased region" description="Polar residues" evidence="1">
    <location>
        <begin position="65"/>
        <end position="74"/>
    </location>
</feature>
<feature type="domain" description="Protein Lines N-terminal" evidence="2">
    <location>
        <begin position="395"/>
        <end position="763"/>
    </location>
</feature>
<feature type="compositionally biased region" description="Low complexity" evidence="1">
    <location>
        <begin position="306"/>
        <end position="327"/>
    </location>
</feature>
<keyword evidence="5" id="KW-1185">Reference proteome</keyword>
<sequence>MVWREHIHCEPANEGMASDQPVKKKQRIDAPDIDDGSDRSAEDVLTDIYDSGTPVEVGEEFPSRNGESPDSGTVSEDAVDCSAILRLPNDSSTDIIPSCSSSAPHWSSADDKLLSELRLLQDALVGQCLCRFDENLVTQLFDRQLNIVSWPLTCSLTYLSTMQLMFDIYLKQNSTGTICSKVMQACDIFVRNQHDWITEVVELADHKSKFITFVASRVLASFLIVSKDTVDENWLQQIAENIYLFDRINRITVQKINFSLDIIKRIVEWKDVEQHPLEDSNYINSAGGMHVQEDNPFRSSVGYGASSNNSDTPSSSSQSSNLHNAFSNLQTHSTTPSTSTEDRSHEERPTTFKLHEPVLKLSVEPQSSIDLDDSASPEPLQSRIERVNENGCVTVILTDSESFDTSHIKCLTIKTLEHHWPVLVNNMKLLLLRYLNLANAENCILTFFSLWENIISVKANLSVIDTKPFYADLQGFVDLLRNTMLPYLIYTHLLSLFNEVLCYGSTLALQDILPEEICCLAHSIVRFVKDFRLLSDVRVQSSRSGFGFLGHNCRIIRDYSLGPEVSPLSTMIQLVDQSYGEDDHEDSTQPRNEVDKTMLQRMSLLVLKSVAVTVKEMRCDSSDSSIDSSDYNAIQDMQIVERSIRDVLKKLDVFIRNSLEFHPETPFTKMLIHLFSEQDDYLIESMVCTLDITCGIVYRNSMYPDLIPMLNPISSFIEFLKVVSHDSDVLLDYLVSNETCFLLYLLRFLKYVRRNWPKFLDTCQQADSGGTRGLDDTMRVLIRLRLQISRLVSKSLFPYNIGPVLRLLEVCESLYEGNEFS</sequence>
<feature type="domain" description="Protein Lines C-terminal" evidence="3">
    <location>
        <begin position="777"/>
        <end position="813"/>
    </location>
</feature>
<name>A0ABN8BBL9_CHISP</name>
<dbReference type="Pfam" id="PF14694">
    <property type="entry name" value="LINES_N"/>
    <property type="match status" value="1"/>
</dbReference>
<dbReference type="Pfam" id="PF14695">
    <property type="entry name" value="LINES_C"/>
    <property type="match status" value="1"/>
</dbReference>
<feature type="compositionally biased region" description="Basic and acidic residues" evidence="1">
    <location>
        <begin position="1"/>
        <end position="11"/>
    </location>
</feature>
<feature type="region of interest" description="Disordered" evidence="1">
    <location>
        <begin position="1"/>
        <end position="75"/>
    </location>
</feature>
<evidence type="ECO:0000259" key="3">
    <source>
        <dbReference type="Pfam" id="PF14695"/>
    </source>
</evidence>
<proteinExistence type="predicted"/>
<dbReference type="InterPro" id="IPR032794">
    <property type="entry name" value="LINES_N"/>
</dbReference>
<feature type="compositionally biased region" description="Polar residues" evidence="1">
    <location>
        <begin position="328"/>
        <end position="339"/>
    </location>
</feature>
<feature type="compositionally biased region" description="Basic and acidic residues" evidence="1">
    <location>
        <begin position="340"/>
        <end position="357"/>
    </location>
</feature>
<evidence type="ECO:0000313" key="4">
    <source>
        <dbReference type="EMBL" id="CAH0403742.1"/>
    </source>
</evidence>
<evidence type="ECO:0000313" key="5">
    <source>
        <dbReference type="Proteomes" id="UP001153292"/>
    </source>
</evidence>
<evidence type="ECO:0000259" key="2">
    <source>
        <dbReference type="Pfam" id="PF14694"/>
    </source>
</evidence>
<feature type="region of interest" description="Disordered" evidence="1">
    <location>
        <begin position="283"/>
        <end position="357"/>
    </location>
</feature>
<dbReference type="InterPro" id="IPR024875">
    <property type="entry name" value="Protein_Lines"/>
</dbReference>
<protein>
    <recommendedName>
        <fullName evidence="6">Protein lines</fullName>
    </recommendedName>
</protein>